<dbReference type="PROSITE" id="PS00226">
    <property type="entry name" value="IF_ROD_1"/>
    <property type="match status" value="1"/>
</dbReference>
<evidence type="ECO:0000313" key="8">
    <source>
        <dbReference type="Proteomes" id="UP000006813"/>
    </source>
</evidence>
<dbReference type="SMART" id="SM01391">
    <property type="entry name" value="Filament"/>
    <property type="match status" value="1"/>
</dbReference>
<dbReference type="PANTHER" id="PTHR23239">
    <property type="entry name" value="INTERMEDIATE FILAMENT"/>
    <property type="match status" value="1"/>
</dbReference>
<evidence type="ECO:0000256" key="5">
    <source>
        <dbReference type="SAM" id="MobiDB-lite"/>
    </source>
</evidence>
<dbReference type="InterPro" id="IPR039008">
    <property type="entry name" value="IF_rod_dom"/>
</dbReference>
<protein>
    <submittedName>
        <fullName evidence="7">Keratin, type I cytoskeletal 42</fullName>
    </submittedName>
</protein>
<dbReference type="GO" id="GO:0005198">
    <property type="term" value="F:structural molecule activity"/>
    <property type="evidence" value="ECO:0007669"/>
    <property type="project" value="InterPro"/>
</dbReference>
<dbReference type="InParanoid" id="G5B0M3"/>
<dbReference type="SUPFAM" id="SSF64593">
    <property type="entry name" value="Intermediate filament protein, coiled coil region"/>
    <property type="match status" value="2"/>
</dbReference>
<evidence type="ECO:0000256" key="4">
    <source>
        <dbReference type="SAM" id="Coils"/>
    </source>
</evidence>
<proteinExistence type="inferred from homology"/>
<dbReference type="Proteomes" id="UP000006813">
    <property type="component" value="Unassembled WGS sequence"/>
</dbReference>
<dbReference type="SUPFAM" id="SSF46579">
    <property type="entry name" value="Prefoldin"/>
    <property type="match status" value="1"/>
</dbReference>
<evidence type="ECO:0000259" key="6">
    <source>
        <dbReference type="PROSITE" id="PS51842"/>
    </source>
</evidence>
<feature type="compositionally biased region" description="Pro residues" evidence="5">
    <location>
        <begin position="406"/>
        <end position="419"/>
    </location>
</feature>
<dbReference type="GO" id="GO:0005882">
    <property type="term" value="C:intermediate filament"/>
    <property type="evidence" value="ECO:0007669"/>
    <property type="project" value="UniProtKB-KW"/>
</dbReference>
<dbReference type="FunFam" id="1.20.5.170:FF:000002">
    <property type="entry name" value="Type I keratin KA11"/>
    <property type="match status" value="1"/>
</dbReference>
<dbReference type="EMBL" id="JH167825">
    <property type="protein sequence ID" value="EHB02834.1"/>
    <property type="molecule type" value="Genomic_DNA"/>
</dbReference>
<accession>G5B0M3</accession>
<dbReference type="Gene3D" id="1.20.5.500">
    <property type="entry name" value="Single helix bin"/>
    <property type="match status" value="1"/>
</dbReference>
<dbReference type="AlphaFoldDB" id="G5B0M3"/>
<dbReference type="FunFam" id="1.20.5.500:FF:000001">
    <property type="entry name" value="Type II keratin 23"/>
    <property type="match status" value="1"/>
</dbReference>
<feature type="domain" description="IF rod" evidence="6">
    <location>
        <begin position="70"/>
        <end position="406"/>
    </location>
</feature>
<dbReference type="STRING" id="10181.G5B0M3"/>
<feature type="compositionally biased region" description="Gly residues" evidence="5">
    <location>
        <begin position="420"/>
        <end position="433"/>
    </location>
</feature>
<dbReference type="PANTHER" id="PTHR23239:SF184">
    <property type="entry name" value="KERATIN, TYPE I CYTOSKELETAL 42"/>
    <property type="match status" value="1"/>
</dbReference>
<evidence type="ECO:0000256" key="2">
    <source>
        <dbReference type="ARBA" id="ARBA00023054"/>
    </source>
</evidence>
<feature type="coiled-coil region" evidence="4">
    <location>
        <begin position="212"/>
        <end position="338"/>
    </location>
</feature>
<keyword evidence="2 4" id="KW-0175">Coiled coil</keyword>
<name>G5B0M3_HETGA</name>
<feature type="coiled-coil region" evidence="4">
    <location>
        <begin position="81"/>
        <end position="108"/>
    </location>
</feature>
<dbReference type="InterPro" id="IPR002957">
    <property type="entry name" value="Keratin_I"/>
</dbReference>
<dbReference type="GO" id="GO:0045109">
    <property type="term" value="P:intermediate filament organization"/>
    <property type="evidence" value="ECO:0007669"/>
    <property type="project" value="TreeGrafter"/>
</dbReference>
<dbReference type="Pfam" id="PF00038">
    <property type="entry name" value="Filament"/>
    <property type="match status" value="1"/>
</dbReference>
<keyword evidence="1 3" id="KW-0403">Intermediate filament</keyword>
<dbReference type="Gene3D" id="1.20.5.170">
    <property type="match status" value="1"/>
</dbReference>
<dbReference type="PRINTS" id="PR01248">
    <property type="entry name" value="TYPE1KERATIN"/>
</dbReference>
<gene>
    <name evidence="7" type="ORF">GW7_06876</name>
</gene>
<dbReference type="Gene3D" id="1.20.5.1160">
    <property type="entry name" value="Vasodilator-stimulated phosphoprotein"/>
    <property type="match status" value="1"/>
</dbReference>
<evidence type="ECO:0000256" key="1">
    <source>
        <dbReference type="ARBA" id="ARBA00022754"/>
    </source>
</evidence>
<evidence type="ECO:0000256" key="3">
    <source>
        <dbReference type="RuleBase" id="RU000685"/>
    </source>
</evidence>
<dbReference type="PROSITE" id="PS51842">
    <property type="entry name" value="IF_ROD_2"/>
    <property type="match status" value="1"/>
</dbReference>
<sequence length="458" mass="50082">MCAWQGLLPGVLGLRRGACLAPSLLGACGGGGLSVTSSCFLAGLRGGSYACSLGGGSGSGVLDVLLGGSEKVTMQNLSDCLASYLDKVRALEAANANLEVKIRDWYQRQSSGLACDYSHYFKIIQDLRSKKAAEGLTEPLALHILAAAIDNASFVLQIDKARLAADDVRTKWGWVLAARGRERYENELCLRQRVEADINGLRRGPDELTMTCSDLEMQIEGLTEELAYLKRNHEEEMNALSGRTGGDVSVEMDAAPGVDLSRILNEMRDQYEQMAEKNRREAEAWFFSKREELNCEVATNTEALQSSKSEISELRRSVQNLEMELQSQLRMKASLENSLAETEACYGAQLVQLQGLISGVKVHLAQLRCDMEWQNQEYQVLLDVKTRLKQEIATYRHLLEGEDAHTPPPWPPVGRPGPVLPGGLGWGAEGGAGPDSPCLPPRSATATSRQVRTIVEEV</sequence>
<dbReference type="InterPro" id="IPR018039">
    <property type="entry name" value="IF_conserved"/>
</dbReference>
<organism evidence="7 8">
    <name type="scientific">Heterocephalus glaber</name>
    <name type="common">Naked mole rat</name>
    <dbReference type="NCBI Taxonomy" id="10181"/>
    <lineage>
        <taxon>Eukaryota</taxon>
        <taxon>Metazoa</taxon>
        <taxon>Chordata</taxon>
        <taxon>Craniata</taxon>
        <taxon>Vertebrata</taxon>
        <taxon>Euteleostomi</taxon>
        <taxon>Mammalia</taxon>
        <taxon>Eutheria</taxon>
        <taxon>Euarchontoglires</taxon>
        <taxon>Glires</taxon>
        <taxon>Rodentia</taxon>
        <taxon>Hystricomorpha</taxon>
        <taxon>Bathyergidae</taxon>
        <taxon>Heterocephalus</taxon>
    </lineage>
</organism>
<dbReference type="GO" id="GO:0030855">
    <property type="term" value="P:epithelial cell differentiation"/>
    <property type="evidence" value="ECO:0007669"/>
    <property type="project" value="TreeGrafter"/>
</dbReference>
<reference evidence="7 8" key="1">
    <citation type="journal article" date="2011" name="Nature">
        <title>Genome sequencing reveals insights into physiology and longevity of the naked mole rat.</title>
        <authorList>
            <person name="Kim E.B."/>
            <person name="Fang X."/>
            <person name="Fushan A.A."/>
            <person name="Huang Z."/>
            <person name="Lobanov A.V."/>
            <person name="Han L."/>
            <person name="Marino S.M."/>
            <person name="Sun X."/>
            <person name="Turanov A.A."/>
            <person name="Yang P."/>
            <person name="Yim S.H."/>
            <person name="Zhao X."/>
            <person name="Kasaikina M.V."/>
            <person name="Stoletzki N."/>
            <person name="Peng C."/>
            <person name="Polak P."/>
            <person name="Xiong Z."/>
            <person name="Kiezun A."/>
            <person name="Zhu Y."/>
            <person name="Chen Y."/>
            <person name="Kryukov G.V."/>
            <person name="Zhang Q."/>
            <person name="Peshkin L."/>
            <person name="Yang L."/>
            <person name="Bronson R.T."/>
            <person name="Buffenstein R."/>
            <person name="Wang B."/>
            <person name="Han C."/>
            <person name="Li Q."/>
            <person name="Chen L."/>
            <person name="Zhao W."/>
            <person name="Sunyaev S.R."/>
            <person name="Park T.J."/>
            <person name="Zhang G."/>
            <person name="Wang J."/>
            <person name="Gladyshev V.N."/>
        </authorList>
    </citation>
    <scope>NUCLEOTIDE SEQUENCE [LARGE SCALE GENOMIC DNA]</scope>
</reference>
<evidence type="ECO:0000313" key="7">
    <source>
        <dbReference type="EMBL" id="EHB02834.1"/>
    </source>
</evidence>
<feature type="region of interest" description="Disordered" evidence="5">
    <location>
        <begin position="402"/>
        <end position="452"/>
    </location>
</feature>
<comment type="similarity">
    <text evidence="3">Belongs to the intermediate filament family.</text>
</comment>